<accession>A0AAE9WUQ3</accession>
<name>A0AAE9WUQ3_PLAYO</name>
<sequence>MNKTETKKELISYILSELEKSKLYINEKISCKKKCEEYDNVGERYHEILDAINKKITNYNNYLKKLDKKNEINGDSDDNDENSFEKNKAKGDFFQEYLKEKNNDKIHTSLDMYKLQKKAIVGYTTKGNAIIINNENFDKSFKNYDNIINDQKKKNFTQRNKSIHNNDNDKRNKNDYPNDTKLTEDEEENEQNYLSEESCSSSSIISLNSFVQKEKVKRINKNRETFAKHKYKDNSFITHQMYACSECSSTSFDWYEDQYDNIFYYTNILNEYKHFKKDKDFLKIIKGDETVTYEETDCINLCNDNSTKKYTSKKKKTIDEAKEIADHFVKENCIKNKSPFYNYIYFKYQDKDKNIFYPVFVNTINGKKKMCNLKKINKHNSKNLQEKGINKYELDTSLFSYKNDQHIPSIENETIDKRVNFQNSKDLRKQVFDNGELNYSIEKIVHQLEKLYNPENDTIKKVNFNDKFANFIKKNRDYISRESIALQKLCETEKIKLKVKIIGTNGKEIKNKSLDNVLINKNKTFGDLAKNLGHSFKLPKEDIENIKIFFDGDLCDKSLSFDNEELGLEDGFQIDVKFPLANVKTIFSCDLNGSLDDSSFSEDSYVLFLPDSYVID</sequence>
<evidence type="ECO:0000313" key="2">
    <source>
        <dbReference type="EMBL" id="WBY60753.1"/>
    </source>
</evidence>
<evidence type="ECO:0000256" key="1">
    <source>
        <dbReference type="SAM" id="MobiDB-lite"/>
    </source>
</evidence>
<evidence type="ECO:0000313" key="3">
    <source>
        <dbReference type="Proteomes" id="UP001054126"/>
    </source>
</evidence>
<proteinExistence type="predicted"/>
<dbReference type="Proteomes" id="UP001054126">
    <property type="component" value="Chromosome 14"/>
</dbReference>
<dbReference type="EMBL" id="CP115538">
    <property type="protein sequence ID" value="WBY60753.1"/>
    <property type="molecule type" value="Genomic_DNA"/>
</dbReference>
<feature type="compositionally biased region" description="Basic and acidic residues" evidence="1">
    <location>
        <begin position="164"/>
        <end position="183"/>
    </location>
</feature>
<protein>
    <recommendedName>
        <fullName evidence="4">Ubiquitin-like domain-containing protein</fullName>
    </recommendedName>
</protein>
<evidence type="ECO:0008006" key="4">
    <source>
        <dbReference type="Google" id="ProtNLM"/>
    </source>
</evidence>
<organism evidence="2 3">
    <name type="scientific">Plasmodium yoelii yoelii</name>
    <dbReference type="NCBI Taxonomy" id="73239"/>
    <lineage>
        <taxon>Eukaryota</taxon>
        <taxon>Sar</taxon>
        <taxon>Alveolata</taxon>
        <taxon>Apicomplexa</taxon>
        <taxon>Aconoidasida</taxon>
        <taxon>Haemosporida</taxon>
        <taxon>Plasmodiidae</taxon>
        <taxon>Plasmodium</taxon>
        <taxon>Plasmodium (Vinckeia)</taxon>
    </lineage>
</organism>
<gene>
    <name evidence="2" type="ORF">Py17XNL_001401027</name>
</gene>
<reference evidence="2" key="1">
    <citation type="submission" date="2023-01" db="EMBL/GenBank/DDBJ databases">
        <title>Long-Read Genome Assembly and Gene Model Annotations for the Rodent Malaria Parasite Plasmodium yoelii 17XNL.</title>
        <authorList>
            <person name="Mitchell G.J."/>
            <person name="Sebastian A."/>
            <person name="Albert I."/>
            <person name="Lindner S.E."/>
        </authorList>
    </citation>
    <scope>NUCLEOTIDE SEQUENCE</scope>
    <source>
        <strain evidence="2">17XNL clone 1.1</strain>
    </source>
</reference>
<feature type="region of interest" description="Disordered" evidence="1">
    <location>
        <begin position="152"/>
        <end position="197"/>
    </location>
</feature>
<dbReference type="AlphaFoldDB" id="A0AAE9WUQ3"/>